<dbReference type="EMBL" id="JBHUII010000004">
    <property type="protein sequence ID" value="MFD2206030.1"/>
    <property type="molecule type" value="Genomic_DNA"/>
</dbReference>
<gene>
    <name evidence="2" type="ORF">ACFSKO_10420</name>
</gene>
<dbReference type="InterPro" id="IPR045851">
    <property type="entry name" value="AMP-bd_C_sf"/>
</dbReference>
<evidence type="ECO:0000259" key="1">
    <source>
        <dbReference type="PROSITE" id="PS50075"/>
    </source>
</evidence>
<dbReference type="InterPro" id="IPR020845">
    <property type="entry name" value="AMP-binding_CS"/>
</dbReference>
<dbReference type="Pfam" id="PF00550">
    <property type="entry name" value="PP-binding"/>
    <property type="match status" value="1"/>
</dbReference>
<feature type="domain" description="Carrier" evidence="1">
    <location>
        <begin position="533"/>
        <end position="611"/>
    </location>
</feature>
<proteinExistence type="predicted"/>
<sequence length="615" mass="67830">MTLKLSDLLYGLSGKVSKRKPFLVSEKTLRYGEFNDQVSRTRGLFQRHGLNVGDRVVIGSEIDEVLACVYAACLLEGITLAVVDPKCSASEANVFITKVAPQLILLDSVVLERATDLAHTNSVTTISIAQPTVRTSFGLLRKRKSTLHQGKTYPEMLDTEELRLQKLAISDDNIALILFTSGTTSRPKGVMLTRANLAAQLQTFRKQYGYEESDRIANHLPLHHTDGLNHGILLSMALGATLIRPPNANMQNLDRVLDMAYKQSITHFITVPVVIAMILKLPNSYDDSFGFSEFKFVSSTAGFLDETVWRAFEERFDTQIINSYGLTETAIEAFYCGPTPGTRKVGTIGKPVDCLAKIVDEYDQEVPTGQSGVLKLSGSNVMLGYLDDPKATDAVLKEAWLDTGDIAICDELGFYTIVGRTKNVIIKGGLNVYPEDINEILHRHESVDSVATVGIPDVLFGEKVVSCIVSHPPKNITEQEIMDYCREKLSPEKIPNLILLMDQLPLGPSGKVELQKLKSLINSRIQEIDHSSNPNASIGSQVLDIAAIIFQQSVTNLDLSKTQHDTQGWDSFGFLEFVVALESKFDCSFSPREVMSISTLGDAVRVLENKLGRTL</sequence>
<dbReference type="InterPro" id="IPR036736">
    <property type="entry name" value="ACP-like_sf"/>
</dbReference>
<dbReference type="Gene3D" id="3.30.300.30">
    <property type="match status" value="1"/>
</dbReference>
<dbReference type="PANTHER" id="PTHR43201">
    <property type="entry name" value="ACYL-COA SYNTHETASE"/>
    <property type="match status" value="1"/>
</dbReference>
<accession>A0ABW5BMQ1</accession>
<dbReference type="InterPro" id="IPR042099">
    <property type="entry name" value="ANL_N_sf"/>
</dbReference>
<protein>
    <submittedName>
        <fullName evidence="2">AMP-binding protein</fullName>
    </submittedName>
</protein>
<name>A0ABW5BMQ1_9PROT</name>
<dbReference type="PROSITE" id="PS50075">
    <property type="entry name" value="CARRIER"/>
    <property type="match status" value="1"/>
</dbReference>
<dbReference type="InterPro" id="IPR025110">
    <property type="entry name" value="AMP-bd_C"/>
</dbReference>
<dbReference type="Gene3D" id="1.10.1200.10">
    <property type="entry name" value="ACP-like"/>
    <property type="match status" value="1"/>
</dbReference>
<dbReference type="SUPFAM" id="SSF56801">
    <property type="entry name" value="Acetyl-CoA synthetase-like"/>
    <property type="match status" value="1"/>
</dbReference>
<reference evidence="3" key="1">
    <citation type="journal article" date="2019" name="Int. J. Syst. Evol. Microbiol.">
        <title>The Global Catalogue of Microorganisms (GCM) 10K type strain sequencing project: providing services to taxonomists for standard genome sequencing and annotation.</title>
        <authorList>
            <consortium name="The Broad Institute Genomics Platform"/>
            <consortium name="The Broad Institute Genome Sequencing Center for Infectious Disease"/>
            <person name="Wu L."/>
            <person name="Ma J."/>
        </authorList>
    </citation>
    <scope>NUCLEOTIDE SEQUENCE [LARGE SCALE GENOMIC DNA]</scope>
    <source>
        <strain evidence="3">CGMCC 4.7192</strain>
    </source>
</reference>
<keyword evidence="3" id="KW-1185">Reference proteome</keyword>
<dbReference type="InterPro" id="IPR009081">
    <property type="entry name" value="PP-bd_ACP"/>
</dbReference>
<organism evidence="2 3">
    <name type="scientific">Kiloniella antarctica</name>
    <dbReference type="NCBI Taxonomy" id="1550907"/>
    <lineage>
        <taxon>Bacteria</taxon>
        <taxon>Pseudomonadati</taxon>
        <taxon>Pseudomonadota</taxon>
        <taxon>Alphaproteobacteria</taxon>
        <taxon>Rhodospirillales</taxon>
        <taxon>Kiloniellaceae</taxon>
        <taxon>Kiloniella</taxon>
    </lineage>
</organism>
<dbReference type="CDD" id="cd04433">
    <property type="entry name" value="AFD_class_I"/>
    <property type="match status" value="1"/>
</dbReference>
<evidence type="ECO:0000313" key="3">
    <source>
        <dbReference type="Proteomes" id="UP001597294"/>
    </source>
</evidence>
<dbReference type="Gene3D" id="3.40.50.12780">
    <property type="entry name" value="N-terminal domain of ligase-like"/>
    <property type="match status" value="1"/>
</dbReference>
<dbReference type="Pfam" id="PF00501">
    <property type="entry name" value="AMP-binding"/>
    <property type="match status" value="1"/>
</dbReference>
<dbReference type="PROSITE" id="PS00455">
    <property type="entry name" value="AMP_BINDING"/>
    <property type="match status" value="1"/>
</dbReference>
<dbReference type="RefSeq" id="WP_380251215.1">
    <property type="nucleotide sequence ID" value="NZ_JBHUII010000004.1"/>
</dbReference>
<dbReference type="PANTHER" id="PTHR43201:SF32">
    <property type="entry name" value="2-SUCCINYLBENZOATE--COA LIGASE, CHLOROPLASTIC_PEROXISOMAL"/>
    <property type="match status" value="1"/>
</dbReference>
<dbReference type="Proteomes" id="UP001597294">
    <property type="component" value="Unassembled WGS sequence"/>
</dbReference>
<dbReference type="Pfam" id="PF13193">
    <property type="entry name" value="AMP-binding_C"/>
    <property type="match status" value="1"/>
</dbReference>
<evidence type="ECO:0000313" key="2">
    <source>
        <dbReference type="EMBL" id="MFD2206030.1"/>
    </source>
</evidence>
<comment type="caution">
    <text evidence="2">The sequence shown here is derived from an EMBL/GenBank/DDBJ whole genome shotgun (WGS) entry which is preliminary data.</text>
</comment>
<dbReference type="SUPFAM" id="SSF47336">
    <property type="entry name" value="ACP-like"/>
    <property type="match status" value="1"/>
</dbReference>
<dbReference type="InterPro" id="IPR000873">
    <property type="entry name" value="AMP-dep_synth/lig_dom"/>
</dbReference>